<name>A0A5E5AWJ3_9BURK</name>
<evidence type="ECO:0000313" key="2">
    <source>
        <dbReference type="Proteomes" id="UP000414136"/>
    </source>
</evidence>
<dbReference type="RefSeq" id="WP_150627965.1">
    <property type="nucleotide sequence ID" value="NZ_CABPSQ010000026.1"/>
</dbReference>
<keyword evidence="2" id="KW-1185">Reference proteome</keyword>
<organism evidence="1 2">
    <name type="scientific">Pandoraea captiosa</name>
    <dbReference type="NCBI Taxonomy" id="2508302"/>
    <lineage>
        <taxon>Bacteria</taxon>
        <taxon>Pseudomonadati</taxon>
        <taxon>Pseudomonadota</taxon>
        <taxon>Betaproteobacteria</taxon>
        <taxon>Burkholderiales</taxon>
        <taxon>Burkholderiaceae</taxon>
        <taxon>Pandoraea</taxon>
    </lineage>
</organism>
<evidence type="ECO:0000313" key="1">
    <source>
        <dbReference type="EMBL" id="VVE77105.1"/>
    </source>
</evidence>
<sequence length="92" mass="10775">MNDYTRELRRKELLAHFDKRFADDLKIARERCSFVAVSEDIQEDARGKLTATVTLTCASGEKVSNSRALYEYRQRSASVPQEGWHCYLDWRD</sequence>
<proteinExistence type="predicted"/>
<dbReference type="AlphaFoldDB" id="A0A5E5AWJ3"/>
<gene>
    <name evidence="1" type="ORF">PCA31118_05395</name>
</gene>
<accession>A0A5E5AWJ3</accession>
<protein>
    <submittedName>
        <fullName evidence="1">Uncharacterized protein</fullName>
    </submittedName>
</protein>
<dbReference type="Proteomes" id="UP000414136">
    <property type="component" value="Unassembled WGS sequence"/>
</dbReference>
<dbReference type="EMBL" id="CABPSQ010000026">
    <property type="protein sequence ID" value="VVE77105.1"/>
    <property type="molecule type" value="Genomic_DNA"/>
</dbReference>
<reference evidence="1 2" key="1">
    <citation type="submission" date="2019-08" db="EMBL/GenBank/DDBJ databases">
        <authorList>
            <person name="Peeters C."/>
        </authorList>
    </citation>
    <scope>NUCLEOTIDE SEQUENCE [LARGE SCALE GENOMIC DNA]</scope>
    <source>
        <strain evidence="1 2">LMG 31118</strain>
    </source>
</reference>